<keyword evidence="4 7" id="KW-0812">Transmembrane</keyword>
<dbReference type="InterPro" id="IPR023090">
    <property type="entry name" value="UPF0702_alpha/beta_dom_sf"/>
</dbReference>
<evidence type="ECO:0000256" key="2">
    <source>
        <dbReference type="ARBA" id="ARBA00006448"/>
    </source>
</evidence>
<dbReference type="RefSeq" id="WP_188118299.1">
    <property type="nucleotide sequence ID" value="NZ_DAONMB010000028.1"/>
</dbReference>
<dbReference type="GO" id="GO:0005886">
    <property type="term" value="C:plasma membrane"/>
    <property type="evidence" value="ECO:0007669"/>
    <property type="project" value="UniProtKB-SubCell"/>
</dbReference>
<feature type="transmembrane region" description="Helical" evidence="7">
    <location>
        <begin position="6"/>
        <end position="26"/>
    </location>
</feature>
<evidence type="ECO:0000256" key="7">
    <source>
        <dbReference type="SAM" id="Phobius"/>
    </source>
</evidence>
<keyword evidence="3" id="KW-1003">Cell membrane</keyword>
<evidence type="ECO:0000259" key="8">
    <source>
        <dbReference type="Pfam" id="PF04239"/>
    </source>
</evidence>
<dbReference type="PANTHER" id="PTHR34582:SF6">
    <property type="entry name" value="UPF0702 TRANSMEMBRANE PROTEIN YCAP"/>
    <property type="match status" value="1"/>
</dbReference>
<evidence type="ECO:0000256" key="4">
    <source>
        <dbReference type="ARBA" id="ARBA00022692"/>
    </source>
</evidence>
<gene>
    <name evidence="9" type="ORF">SAMN05444373_100259</name>
</gene>
<dbReference type="EMBL" id="FQZP01000002">
    <property type="protein sequence ID" value="SHI43395.1"/>
    <property type="molecule type" value="Genomic_DNA"/>
</dbReference>
<comment type="similarity">
    <text evidence="2">Belongs to the UPF0702 family.</text>
</comment>
<dbReference type="PANTHER" id="PTHR34582">
    <property type="entry name" value="UPF0702 TRANSMEMBRANE PROTEIN YCAP"/>
    <property type="match status" value="1"/>
</dbReference>
<evidence type="ECO:0000256" key="3">
    <source>
        <dbReference type="ARBA" id="ARBA00022475"/>
    </source>
</evidence>
<dbReference type="Gene3D" id="3.30.240.20">
    <property type="entry name" value="bsu07140 like domains"/>
    <property type="match status" value="2"/>
</dbReference>
<evidence type="ECO:0000256" key="6">
    <source>
        <dbReference type="ARBA" id="ARBA00023136"/>
    </source>
</evidence>
<accession>A0A1M6B3W0</accession>
<dbReference type="Proteomes" id="UP000324781">
    <property type="component" value="Unassembled WGS sequence"/>
</dbReference>
<protein>
    <submittedName>
        <fullName evidence="9">Uncharacterized membrane protein YcaP, DUF421 family</fullName>
    </submittedName>
</protein>
<evidence type="ECO:0000313" key="10">
    <source>
        <dbReference type="Proteomes" id="UP000324781"/>
    </source>
</evidence>
<evidence type="ECO:0000256" key="5">
    <source>
        <dbReference type="ARBA" id="ARBA00022989"/>
    </source>
</evidence>
<evidence type="ECO:0000313" key="9">
    <source>
        <dbReference type="EMBL" id="SHI43395.1"/>
    </source>
</evidence>
<dbReference type="AlphaFoldDB" id="A0A1M6B3W0"/>
<feature type="transmembrane region" description="Helical" evidence="7">
    <location>
        <begin position="38"/>
        <end position="55"/>
    </location>
</feature>
<keyword evidence="5 7" id="KW-1133">Transmembrane helix</keyword>
<reference evidence="9 10" key="1">
    <citation type="submission" date="2016-11" db="EMBL/GenBank/DDBJ databases">
        <authorList>
            <person name="Varghese N."/>
            <person name="Submissions S."/>
        </authorList>
    </citation>
    <scope>NUCLEOTIDE SEQUENCE [LARGE SCALE GENOMIC DNA]</scope>
    <source>
        <strain evidence="9 10">DSM 19027</strain>
    </source>
</reference>
<keyword evidence="6 7" id="KW-0472">Membrane</keyword>
<feature type="domain" description="YetF C-terminal" evidence="8">
    <location>
        <begin position="83"/>
        <end position="214"/>
    </location>
</feature>
<proteinExistence type="inferred from homology"/>
<comment type="subcellular location">
    <subcellularLocation>
        <location evidence="1">Cell membrane</location>
        <topology evidence="1">Multi-pass membrane protein</topology>
    </subcellularLocation>
</comment>
<dbReference type="InterPro" id="IPR007353">
    <property type="entry name" value="DUF421"/>
</dbReference>
<organism evidence="9 10">
    <name type="scientific">Thermoclostridium caenicola</name>
    <dbReference type="NCBI Taxonomy" id="659425"/>
    <lineage>
        <taxon>Bacteria</taxon>
        <taxon>Bacillati</taxon>
        <taxon>Bacillota</taxon>
        <taxon>Clostridia</taxon>
        <taxon>Eubacteriales</taxon>
        <taxon>Oscillospiraceae</taxon>
        <taxon>Thermoclostridium</taxon>
    </lineage>
</organism>
<sequence>MPIILVVTIRSLLAFLILLVLIRIIGKQQVSQLTFFDYVLGITIGSFASTLSVQLNENSLATIWGMVIWALLALLLAFADIHCPWLRKLAEGKPSVVIENGHLRIRNLKRLRITIDELMSQLRIQGVFNISDVEYAIFEPNGQLSVQKKSQKQPLTPADLKLDTQYDGLPANLIVNGRIRQDTLNALKLSRSWLMFQLGRRNIREVERVILAQLDTRGNLFVDLVDDEKPYVIHTREEG</sequence>
<feature type="transmembrane region" description="Helical" evidence="7">
    <location>
        <begin position="61"/>
        <end position="79"/>
    </location>
</feature>
<evidence type="ECO:0000256" key="1">
    <source>
        <dbReference type="ARBA" id="ARBA00004651"/>
    </source>
</evidence>
<dbReference type="Pfam" id="PF04239">
    <property type="entry name" value="DUF421"/>
    <property type="match status" value="1"/>
</dbReference>
<name>A0A1M6B3W0_9FIRM</name>
<keyword evidence="10" id="KW-1185">Reference proteome</keyword>